<protein>
    <submittedName>
        <fullName evidence="3">Autotransporter outer membrane beta-barrel domain-containing protein</fullName>
    </submittedName>
</protein>
<evidence type="ECO:0000256" key="1">
    <source>
        <dbReference type="SAM" id="MobiDB-lite"/>
    </source>
</evidence>
<dbReference type="Proteomes" id="UP000441102">
    <property type="component" value="Unassembled WGS sequence"/>
</dbReference>
<dbReference type="SMART" id="SM00710">
    <property type="entry name" value="PbH1"/>
    <property type="match status" value="9"/>
</dbReference>
<organism evidence="3 5">
    <name type="scientific">Brucella anthropi</name>
    <name type="common">Ochrobactrum anthropi</name>
    <dbReference type="NCBI Taxonomy" id="529"/>
    <lineage>
        <taxon>Bacteria</taxon>
        <taxon>Pseudomonadati</taxon>
        <taxon>Pseudomonadota</taxon>
        <taxon>Alphaproteobacteria</taxon>
        <taxon>Hyphomicrobiales</taxon>
        <taxon>Brucellaceae</taxon>
        <taxon>Brucella/Ochrobactrum group</taxon>
        <taxon>Brucella</taxon>
    </lineage>
</organism>
<dbReference type="Gene3D" id="2.160.20.20">
    <property type="match status" value="2"/>
</dbReference>
<feature type="domain" description="Autotransporter" evidence="2">
    <location>
        <begin position="1022"/>
        <end position="1350"/>
    </location>
</feature>
<dbReference type="Pfam" id="PF03797">
    <property type="entry name" value="Autotransporter"/>
    <property type="match status" value="1"/>
</dbReference>
<dbReference type="NCBIfam" id="TIGR01414">
    <property type="entry name" value="autotrans_barl"/>
    <property type="match status" value="2"/>
</dbReference>
<reference evidence="3 5" key="1">
    <citation type="submission" date="2019-09" db="EMBL/GenBank/DDBJ databases">
        <title>Taxonomic organization of the family Brucellaceae based on a phylogenomic approach.</title>
        <authorList>
            <person name="Leclercq S."/>
            <person name="Cloeckaert A."/>
            <person name="Zygmunt M.S."/>
        </authorList>
    </citation>
    <scope>NUCLEOTIDE SEQUENCE [LARGE SCALE GENOMIC DNA]</scope>
    <source>
        <strain evidence="3 5">CCUG 34461</strain>
    </source>
</reference>
<dbReference type="InterPro" id="IPR006315">
    <property type="entry name" value="OM_autotransptr_brl_dom"/>
</dbReference>
<comment type="caution">
    <text evidence="3">The sequence shown here is derived from an EMBL/GenBank/DDBJ whole genome shotgun (WGS) entry which is preliminary data.</text>
</comment>
<dbReference type="GeneID" id="61316324"/>
<dbReference type="EMBL" id="WBWX01000002">
    <property type="protein sequence ID" value="KAB2801518.1"/>
    <property type="molecule type" value="Genomic_DNA"/>
</dbReference>
<dbReference type="Proteomes" id="UP000642265">
    <property type="component" value="Unassembled WGS sequence"/>
</dbReference>
<evidence type="ECO:0000313" key="4">
    <source>
        <dbReference type="EMBL" id="MBE0563099.1"/>
    </source>
</evidence>
<dbReference type="EMBL" id="JACZKO010000050">
    <property type="protein sequence ID" value="MBE0563099.1"/>
    <property type="molecule type" value="Genomic_DNA"/>
</dbReference>
<gene>
    <name evidence="3" type="ORF">F9L06_07475</name>
    <name evidence="4" type="ORF">IH622_20085</name>
</gene>
<dbReference type="CDD" id="cd00253">
    <property type="entry name" value="PL_Passenger_AT"/>
    <property type="match status" value="1"/>
</dbReference>
<dbReference type="InterPro" id="IPR006626">
    <property type="entry name" value="PbH1"/>
</dbReference>
<reference evidence="4" key="3">
    <citation type="submission" date="2020-10" db="EMBL/GenBank/DDBJ databases">
        <title>Enrichment of novel Verrucomicrobia, Bacteroidetes and Krumholzibacteria in an oxygen-limited, methane- and iron-fed bioreactor inoculated with Bothnian Sea sediments.</title>
        <authorList>
            <person name="Martins P.D."/>
            <person name="de Jong A."/>
            <person name="Lenstra W.K."/>
            <person name="van Helmond N.A.G.M."/>
            <person name="Slomp C.P."/>
            <person name="Jetten M.S.M."/>
            <person name="Welte C.U."/>
            <person name="Rasigraf O."/>
        </authorList>
    </citation>
    <scope>NUCLEOTIDE SEQUENCE</scope>
    <source>
        <strain evidence="4">MAG47</strain>
    </source>
</reference>
<dbReference type="PROSITE" id="PS51208">
    <property type="entry name" value="AUTOTRANSPORTER"/>
    <property type="match status" value="1"/>
</dbReference>
<dbReference type="InterPro" id="IPR011050">
    <property type="entry name" value="Pectin_lyase_fold/virulence"/>
</dbReference>
<dbReference type="PANTHER" id="PTHR35037">
    <property type="entry name" value="C-TERMINAL REGION OF AIDA-LIKE PROTEIN"/>
    <property type="match status" value="1"/>
</dbReference>
<sequence>MPAPDGIKKRSNVRAKENTNTLGKLLSASIALFAASTVLSGVAYAGTVAPGGSAVVGAGDPAETWNVQNDATLDVMAGGKVNETTVFGTLNMNGATASPSGAPSGYVVTVFGGNANITGSSLSGQGGLGISGFIDTVGSAVVTNSDIQGVSQAVLVQHGSTLNMTGGTVKGGTHGFELINGADVIIDGTTITSGGVGIFAYAGSSAGAVGSNVELRNGSITSVGHGVNLRDGSRAVISGSKIETTGANARGVFANGIGTHAEITDTDIITRSNTAPGIELAAGASANATNVNITTSGSTSSGARVSGDGSTLVYKGGNISTTGGTAHGIDAWSGAQVSVDNVNIKTGGSNSAGLRLNYAGTSLVANGGTINTLGANAYGVDVAAGAKAEVNNVDITTAGGGAYAVRVSNVGSEAVINGGNLTASGVNSAGIMARAGGQVVANDVNIIMLGGNGAAVWAGDAGSSVTYNGGSVTTSGVTRAFNIERGSHLDASNVVVSTSAQDSHGVVLSSNSTGSVSNLDITTSGLKAYGVAIQRNSELDVANTKIVTGGQTAYGLTAQTGSKLEATNILATTTGEGSFGIRVLDADTQVDVSSGSFRTDGVGADGVNVTTGAVVNIAHEDGALNTRITTTGAEAVALHALNGGTINASGADVRTLGNGSHAVVAAGGSTVNLTGGGFNPNGTGAHGVVASGGSTVTMNSSIFQVFGADSHGVSLANDSIVIAERSFIGSYAPALKTESGNVVYDLRNGTQVVGTYGTVLSAASGSTTLTADGNVQLSGDMVVEADGAVIDATLSNKSQWYGAAKGVTSASVDGSSYWAMTGSSDVGALSNDGVVDFDAANPYKTLKAGSLAMNGGSFILNTKLNQGGAASETDKIVVTGDATGNGLINVRNNGGAGALTGTGATDGIQVVEVGGASDAEFKLGSAAVVGIYDYQLKKADGQNWYLQTEGSDVVDPPACAPGVDCPGDGGDDGDGTGNPGPSTGHVVDIVPGYNIALSAAQNHVLTSLDTFHERLGELRAEELQDGYHAWMRGIGKTGSYSPKSITGYNGHGFDMTTAGVQIGADYSKSDVFVAGDKLTIGMFGEYANSSFDVRGRTADGSISSKGLGGYVTWQQKAPTDRKPGTGAYVDAVVKQDWLEFGVNAKSVSGFDLQNGYKGKATTASIETGYGFDLGNDVVLQPQAQLTWSKVKADSFTDSYGIAVHGQEAESLIGRVGVRLEKTFYFGDEEETVEAAPVPAPKAQKQVKGKKGKAAKAVPAVLPDAPKKKKFVKSVTTYADANVKHEFKGKNGLVASNTGIGNDMGGTRYDVGVGVVARVSENVSLFGRGSVEFGGSTNVAGKVSGGLKITW</sequence>
<reference evidence="4" key="2">
    <citation type="submission" date="2020-09" db="EMBL/GenBank/DDBJ databases">
        <authorList>
            <person name="Dalcin Martins P."/>
        </authorList>
    </citation>
    <scope>NUCLEOTIDE SEQUENCE</scope>
    <source>
        <strain evidence="4">MAG47</strain>
    </source>
</reference>
<name>A0A6I0DRB5_BRUAN</name>
<dbReference type="RefSeq" id="WP_036577649.1">
    <property type="nucleotide sequence ID" value="NZ_CP044970.1"/>
</dbReference>
<dbReference type="Pfam" id="PF18883">
    <property type="entry name" value="AC_1"/>
    <property type="match status" value="1"/>
</dbReference>
<feature type="region of interest" description="Disordered" evidence="1">
    <location>
        <begin position="964"/>
        <end position="984"/>
    </location>
</feature>
<dbReference type="SUPFAM" id="SSF103515">
    <property type="entry name" value="Autotransporter"/>
    <property type="match status" value="2"/>
</dbReference>
<evidence type="ECO:0000313" key="3">
    <source>
        <dbReference type="EMBL" id="KAB2801518.1"/>
    </source>
</evidence>
<evidence type="ECO:0000259" key="2">
    <source>
        <dbReference type="PROSITE" id="PS51208"/>
    </source>
</evidence>
<dbReference type="Gene3D" id="2.40.128.130">
    <property type="entry name" value="Autotransporter beta-domain"/>
    <property type="match status" value="2"/>
</dbReference>
<accession>A0A6I0DRB5</accession>
<dbReference type="GO" id="GO:0019867">
    <property type="term" value="C:outer membrane"/>
    <property type="evidence" value="ECO:0007669"/>
    <property type="project" value="InterPro"/>
</dbReference>
<dbReference type="InterPro" id="IPR051551">
    <property type="entry name" value="Autotransporter_adhesion"/>
</dbReference>
<dbReference type="InterPro" id="IPR036709">
    <property type="entry name" value="Autotransporte_beta_dom_sf"/>
</dbReference>
<dbReference type="InterPro" id="IPR005546">
    <property type="entry name" value="Autotransporte_beta"/>
</dbReference>
<dbReference type="InterPro" id="IPR012332">
    <property type="entry name" value="Autotransporter_pectin_lyase_C"/>
</dbReference>
<dbReference type="PANTHER" id="PTHR35037:SF7">
    <property type="entry name" value="AUTOTRANSPORTER"/>
    <property type="match status" value="1"/>
</dbReference>
<proteinExistence type="predicted"/>
<dbReference type="SMART" id="SM00869">
    <property type="entry name" value="Autotransporter"/>
    <property type="match status" value="1"/>
</dbReference>
<dbReference type="InterPro" id="IPR043990">
    <property type="entry name" value="AC_1"/>
</dbReference>
<evidence type="ECO:0000313" key="5">
    <source>
        <dbReference type="Proteomes" id="UP000441102"/>
    </source>
</evidence>
<dbReference type="SUPFAM" id="SSF51126">
    <property type="entry name" value="Pectin lyase-like"/>
    <property type="match status" value="2"/>
</dbReference>